<proteinExistence type="predicted"/>
<gene>
    <name evidence="1" type="ORF">K488DRAFT_53147</name>
</gene>
<sequence>PVYERKPSYVPTEDGAEARTPTSVNRSISQLLARNRIKNDTSNCTEFLHAPKPRRLPVEGEDEDEEDSPITTARADAKLIDRDIMMKFDVAKNEEGPLRRTVQDKDKNHGINTEGSRAPLHSRGSEEWAHNRYLGLSERLRNLETHLAVRYVPCEPATLLVRLQLLEDHVISLEREYPPWAALFFHQPRRGWPPPPRSTPVIVQSHLTSDSTRLKDSQALSDTNFSGAADIAASLDPKGKGRAKSSLHRAVLDKLEVQRAMVGIKGRGSEMDCA</sequence>
<reference evidence="1" key="1">
    <citation type="submission" date="2021-02" db="EMBL/GenBank/DDBJ databases">
        <authorList>
            <consortium name="DOE Joint Genome Institute"/>
            <person name="Ahrendt S."/>
            <person name="Looney B.P."/>
            <person name="Miyauchi S."/>
            <person name="Morin E."/>
            <person name="Drula E."/>
            <person name="Courty P.E."/>
            <person name="Chicoki N."/>
            <person name="Fauchery L."/>
            <person name="Kohler A."/>
            <person name="Kuo A."/>
            <person name="Labutti K."/>
            <person name="Pangilinan J."/>
            <person name="Lipzen A."/>
            <person name="Riley R."/>
            <person name="Andreopoulos W."/>
            <person name="He G."/>
            <person name="Johnson J."/>
            <person name="Barry K.W."/>
            <person name="Grigoriev I.V."/>
            <person name="Nagy L."/>
            <person name="Hibbett D."/>
            <person name="Henrissat B."/>
            <person name="Matheny P.B."/>
            <person name="Labbe J."/>
            <person name="Martin F."/>
        </authorList>
    </citation>
    <scope>NUCLEOTIDE SEQUENCE</scope>
    <source>
        <strain evidence="1">EC-137</strain>
    </source>
</reference>
<dbReference type="EMBL" id="MU273599">
    <property type="protein sequence ID" value="KAI0030940.1"/>
    <property type="molecule type" value="Genomic_DNA"/>
</dbReference>
<keyword evidence="2" id="KW-1185">Reference proteome</keyword>
<dbReference type="Proteomes" id="UP000814128">
    <property type="component" value="Unassembled WGS sequence"/>
</dbReference>
<evidence type="ECO:0000313" key="2">
    <source>
        <dbReference type="Proteomes" id="UP000814128"/>
    </source>
</evidence>
<organism evidence="1 2">
    <name type="scientific">Vararia minispora EC-137</name>
    <dbReference type="NCBI Taxonomy" id="1314806"/>
    <lineage>
        <taxon>Eukaryota</taxon>
        <taxon>Fungi</taxon>
        <taxon>Dikarya</taxon>
        <taxon>Basidiomycota</taxon>
        <taxon>Agaricomycotina</taxon>
        <taxon>Agaricomycetes</taxon>
        <taxon>Russulales</taxon>
        <taxon>Lachnocladiaceae</taxon>
        <taxon>Vararia</taxon>
    </lineage>
</organism>
<comment type="caution">
    <text evidence="1">The sequence shown here is derived from an EMBL/GenBank/DDBJ whole genome shotgun (WGS) entry which is preliminary data.</text>
</comment>
<accession>A0ACB8QH49</accession>
<feature type="non-terminal residue" evidence="1">
    <location>
        <position position="1"/>
    </location>
</feature>
<name>A0ACB8QH49_9AGAM</name>
<evidence type="ECO:0000313" key="1">
    <source>
        <dbReference type="EMBL" id="KAI0030940.1"/>
    </source>
</evidence>
<reference evidence="1" key="2">
    <citation type="journal article" date="2022" name="New Phytol.">
        <title>Evolutionary transition to the ectomycorrhizal habit in the genomes of a hyperdiverse lineage of mushroom-forming fungi.</title>
        <authorList>
            <person name="Looney B."/>
            <person name="Miyauchi S."/>
            <person name="Morin E."/>
            <person name="Drula E."/>
            <person name="Courty P.E."/>
            <person name="Kohler A."/>
            <person name="Kuo A."/>
            <person name="LaButti K."/>
            <person name="Pangilinan J."/>
            <person name="Lipzen A."/>
            <person name="Riley R."/>
            <person name="Andreopoulos W."/>
            <person name="He G."/>
            <person name="Johnson J."/>
            <person name="Nolan M."/>
            <person name="Tritt A."/>
            <person name="Barry K.W."/>
            <person name="Grigoriev I.V."/>
            <person name="Nagy L.G."/>
            <person name="Hibbett D."/>
            <person name="Henrissat B."/>
            <person name="Matheny P.B."/>
            <person name="Labbe J."/>
            <person name="Martin F.M."/>
        </authorList>
    </citation>
    <scope>NUCLEOTIDE SEQUENCE</scope>
    <source>
        <strain evidence="1">EC-137</strain>
    </source>
</reference>
<protein>
    <submittedName>
        <fullName evidence="1">Uncharacterized protein</fullName>
    </submittedName>
</protein>